<sequence length="126" mass="15528">MDMLSRLCYRSTYTFYKILIVEILREDDNTFVKRLNNLLHGDKKTFNPIEYDHNFEELSDKQTYSNFCDKQFDSFKRDDDYEGAYHIPEYDHNSDFEIEHKIKKLNIYNREKYNCKFKIRYQCIDS</sequence>
<organism evidence="1 2">
    <name type="scientific">Plasmodium ovale curtisi</name>
    <dbReference type="NCBI Taxonomy" id="864141"/>
    <lineage>
        <taxon>Eukaryota</taxon>
        <taxon>Sar</taxon>
        <taxon>Alveolata</taxon>
        <taxon>Apicomplexa</taxon>
        <taxon>Aconoidasida</taxon>
        <taxon>Haemosporida</taxon>
        <taxon>Plasmodiidae</taxon>
        <taxon>Plasmodium</taxon>
        <taxon>Plasmodium (Plasmodium)</taxon>
    </lineage>
</organism>
<dbReference type="Proteomes" id="UP000078560">
    <property type="component" value="Unassembled WGS sequence"/>
</dbReference>
<gene>
    <name evidence="1" type="ORF">POVCU2_0066990</name>
</gene>
<evidence type="ECO:0000313" key="2">
    <source>
        <dbReference type="Proteomes" id="UP000078560"/>
    </source>
</evidence>
<proteinExistence type="predicted"/>
<accession>A0A1A8WJB3</accession>
<dbReference type="EMBL" id="FLQU01001093">
    <property type="protein sequence ID" value="SBS91342.1"/>
    <property type="molecule type" value="Genomic_DNA"/>
</dbReference>
<dbReference type="AlphaFoldDB" id="A0A1A8WJB3"/>
<protein>
    <submittedName>
        <fullName evidence="1">Uncharacterized protein</fullName>
    </submittedName>
</protein>
<reference evidence="2" key="1">
    <citation type="submission" date="2016-05" db="EMBL/GenBank/DDBJ databases">
        <authorList>
            <person name="Naeem Raeece"/>
        </authorList>
    </citation>
    <scope>NUCLEOTIDE SEQUENCE [LARGE SCALE GENOMIC DNA]</scope>
</reference>
<name>A0A1A8WJB3_PLAOA</name>
<evidence type="ECO:0000313" key="1">
    <source>
        <dbReference type="EMBL" id="SBS91342.1"/>
    </source>
</evidence>